<proteinExistence type="predicted"/>
<feature type="domain" description="Methyltransferase" evidence="1">
    <location>
        <begin position="35"/>
        <end position="113"/>
    </location>
</feature>
<dbReference type="CDD" id="cd02440">
    <property type="entry name" value="AdoMet_MTases"/>
    <property type="match status" value="1"/>
</dbReference>
<gene>
    <name evidence="2" type="ORF">GALL_289890</name>
</gene>
<dbReference type="SUPFAM" id="SSF53335">
    <property type="entry name" value="S-adenosyl-L-methionine-dependent methyltransferases"/>
    <property type="match status" value="1"/>
</dbReference>
<evidence type="ECO:0000259" key="1">
    <source>
        <dbReference type="Pfam" id="PF13649"/>
    </source>
</evidence>
<dbReference type="InterPro" id="IPR029063">
    <property type="entry name" value="SAM-dependent_MTases_sf"/>
</dbReference>
<dbReference type="Pfam" id="PF13649">
    <property type="entry name" value="Methyltransf_25"/>
    <property type="match status" value="1"/>
</dbReference>
<dbReference type="InterPro" id="IPR041698">
    <property type="entry name" value="Methyltransf_25"/>
</dbReference>
<protein>
    <submittedName>
        <fullName evidence="2">Tellurite resistance protein TehB</fullName>
    </submittedName>
</protein>
<sequence>MTPDPAAGTSGPQALFAPSPWVMRFVPLIDPGARVLDLACGGGRHVRALAARGFAMHAVDRDAHAVEPLRAMAQVTVADLEAGTWPLGESRFGAVIVTNYLWRPLLPHIVQAVAEGGVLIYETFALGNGSIGKPSNPDFLLRPGELLDAVRPHLRVVAYEDGFVVTPKPAFVQRICAVREHPPARAAEAGAGSHPAKYNL</sequence>
<dbReference type="EMBL" id="MLJW01000343">
    <property type="protein sequence ID" value="OIQ89124.1"/>
    <property type="molecule type" value="Genomic_DNA"/>
</dbReference>
<evidence type="ECO:0000313" key="2">
    <source>
        <dbReference type="EMBL" id="OIQ89124.1"/>
    </source>
</evidence>
<name>A0A1J5RAI0_9ZZZZ</name>
<comment type="caution">
    <text evidence="2">The sequence shown here is derived from an EMBL/GenBank/DDBJ whole genome shotgun (WGS) entry which is preliminary data.</text>
</comment>
<organism evidence="2">
    <name type="scientific">mine drainage metagenome</name>
    <dbReference type="NCBI Taxonomy" id="410659"/>
    <lineage>
        <taxon>unclassified sequences</taxon>
        <taxon>metagenomes</taxon>
        <taxon>ecological metagenomes</taxon>
    </lineage>
</organism>
<accession>A0A1J5RAI0</accession>
<reference evidence="2" key="1">
    <citation type="submission" date="2016-10" db="EMBL/GenBank/DDBJ databases">
        <title>Sequence of Gallionella enrichment culture.</title>
        <authorList>
            <person name="Poehlein A."/>
            <person name="Muehling M."/>
            <person name="Daniel R."/>
        </authorList>
    </citation>
    <scope>NUCLEOTIDE SEQUENCE</scope>
</reference>
<dbReference type="AlphaFoldDB" id="A0A1J5RAI0"/>
<dbReference type="Gene3D" id="3.40.50.150">
    <property type="entry name" value="Vaccinia Virus protein VP39"/>
    <property type="match status" value="1"/>
</dbReference>